<keyword evidence="3" id="KW-1185">Reference proteome</keyword>
<dbReference type="RefSeq" id="XP_014153106.1">
    <property type="nucleotide sequence ID" value="XM_014297631.1"/>
</dbReference>
<feature type="region of interest" description="Disordered" evidence="1">
    <location>
        <begin position="67"/>
        <end position="200"/>
    </location>
</feature>
<evidence type="ECO:0000313" key="3">
    <source>
        <dbReference type="Proteomes" id="UP000054560"/>
    </source>
</evidence>
<feature type="compositionally biased region" description="Acidic residues" evidence="1">
    <location>
        <begin position="178"/>
        <end position="192"/>
    </location>
</feature>
<evidence type="ECO:0008006" key="4">
    <source>
        <dbReference type="Google" id="ProtNLM"/>
    </source>
</evidence>
<reference evidence="2 3" key="1">
    <citation type="submission" date="2011-02" db="EMBL/GenBank/DDBJ databases">
        <title>The Genome Sequence of Sphaeroforma arctica JP610.</title>
        <authorList>
            <consortium name="The Broad Institute Genome Sequencing Platform"/>
            <person name="Russ C."/>
            <person name="Cuomo C."/>
            <person name="Young S.K."/>
            <person name="Zeng Q."/>
            <person name="Gargeya S."/>
            <person name="Alvarado L."/>
            <person name="Berlin A."/>
            <person name="Chapman S.B."/>
            <person name="Chen Z."/>
            <person name="Freedman E."/>
            <person name="Gellesch M."/>
            <person name="Goldberg J."/>
            <person name="Griggs A."/>
            <person name="Gujja S."/>
            <person name="Heilman E."/>
            <person name="Heiman D."/>
            <person name="Howarth C."/>
            <person name="Mehta T."/>
            <person name="Neiman D."/>
            <person name="Pearson M."/>
            <person name="Roberts A."/>
            <person name="Saif S."/>
            <person name="Shea T."/>
            <person name="Shenoy N."/>
            <person name="Sisk P."/>
            <person name="Stolte C."/>
            <person name="Sykes S."/>
            <person name="White J."/>
            <person name="Yandava C."/>
            <person name="Burger G."/>
            <person name="Gray M.W."/>
            <person name="Holland P.W.H."/>
            <person name="King N."/>
            <person name="Lang F.B.F."/>
            <person name="Roger A.J."/>
            <person name="Ruiz-Trillo I."/>
            <person name="Haas B."/>
            <person name="Nusbaum C."/>
            <person name="Birren B."/>
        </authorList>
    </citation>
    <scope>NUCLEOTIDE SEQUENCE [LARGE SCALE GENOMIC DNA]</scope>
    <source>
        <strain evidence="2 3">JP610</strain>
    </source>
</reference>
<dbReference type="EMBL" id="KQ242346">
    <property type="protein sequence ID" value="KNC79204.1"/>
    <property type="molecule type" value="Genomic_DNA"/>
</dbReference>
<feature type="region of interest" description="Disordered" evidence="1">
    <location>
        <begin position="1"/>
        <end position="33"/>
    </location>
</feature>
<dbReference type="PANTHER" id="PTHR13621">
    <property type="entry name" value="PROLINE-RICH PROTEIN PRCC"/>
    <property type="match status" value="1"/>
</dbReference>
<organism evidence="2 3">
    <name type="scientific">Sphaeroforma arctica JP610</name>
    <dbReference type="NCBI Taxonomy" id="667725"/>
    <lineage>
        <taxon>Eukaryota</taxon>
        <taxon>Ichthyosporea</taxon>
        <taxon>Ichthyophonida</taxon>
        <taxon>Sphaeroforma</taxon>
    </lineage>
</organism>
<dbReference type="GO" id="GO:0005634">
    <property type="term" value="C:nucleus"/>
    <property type="evidence" value="ECO:0007669"/>
    <property type="project" value="TreeGrafter"/>
</dbReference>
<gene>
    <name evidence="2" type="ORF">SARC_08391</name>
</gene>
<evidence type="ECO:0000313" key="2">
    <source>
        <dbReference type="EMBL" id="KNC79204.1"/>
    </source>
</evidence>
<feature type="region of interest" description="Disordered" evidence="1">
    <location>
        <begin position="312"/>
        <end position="339"/>
    </location>
</feature>
<feature type="compositionally biased region" description="Low complexity" evidence="1">
    <location>
        <begin position="85"/>
        <end position="96"/>
    </location>
</feature>
<protein>
    <recommendedName>
        <fullName evidence="4">Proline-rich protein PRCC</fullName>
    </recommendedName>
</protein>
<dbReference type="AlphaFoldDB" id="A0A0L0FR95"/>
<accession>A0A0L0FR95</accession>
<evidence type="ECO:0000256" key="1">
    <source>
        <dbReference type="SAM" id="MobiDB-lite"/>
    </source>
</evidence>
<dbReference type="Pfam" id="PF10253">
    <property type="entry name" value="PRCC"/>
    <property type="match status" value="1"/>
</dbReference>
<name>A0A0L0FR95_9EUKA</name>
<dbReference type="InterPro" id="IPR018800">
    <property type="entry name" value="PRCC"/>
</dbReference>
<dbReference type="STRING" id="667725.A0A0L0FR95"/>
<sequence>MPLVDYGASSDSDSDAAASDPVMKSTTDKKGKRTFTVALPHAADSDSDDGAPKVKFIKKPKFDSSGGLFSMLPAPKSDPFKSMGSQTQQVSSETTSAVDNSAKSVPVPVKANNMVPMALSRKKKAQQKEAESDGENDGTDFLASLAQPTAYADEPDEGPSLPDGDDVVGAYPGSYPADDSEDVAGAYGDDDVTGAYGDGDVTGEYGESAVTAAYGNGVTAVPPPQQRSSAMHAEAFRHLEGRGHRRTDFPADMNIIDVNASSVAGDTDRWANDYNTSQPETPMVSLAEMNADARNKGKTKQKNQITHLAAHAKANKQQLEARWASQRGAMQGQSKKYGF</sequence>
<feature type="compositionally biased region" description="Low complexity" evidence="1">
    <location>
        <begin position="8"/>
        <end position="20"/>
    </location>
</feature>
<dbReference type="OrthoDB" id="206969at2759"/>
<proteinExistence type="predicted"/>
<dbReference type="GeneID" id="25908895"/>
<dbReference type="Proteomes" id="UP000054560">
    <property type="component" value="Unassembled WGS sequence"/>
</dbReference>
<dbReference type="PANTHER" id="PTHR13621:SF2">
    <property type="entry name" value="PROLINE-RICH PROTEIN PRCC"/>
    <property type="match status" value="1"/>
</dbReference>